<evidence type="ECO:0000313" key="3">
    <source>
        <dbReference type="Proteomes" id="UP000235828"/>
    </source>
</evidence>
<dbReference type="PANTHER" id="PTHR33495">
    <property type="entry name" value="ANTI-SIGMA FACTOR ANTAGONIST TM_1081-RELATED-RELATED"/>
    <property type="match status" value="1"/>
</dbReference>
<dbReference type="EMBL" id="LT960612">
    <property type="protein sequence ID" value="SON53131.1"/>
    <property type="molecule type" value="Genomic_DNA"/>
</dbReference>
<dbReference type="PROSITE" id="PS50801">
    <property type="entry name" value="STAS"/>
    <property type="match status" value="1"/>
</dbReference>
<dbReference type="AlphaFoldDB" id="A0A2N8ZMH2"/>
<dbReference type="Proteomes" id="UP000235828">
    <property type="component" value="Chromosome B"/>
</dbReference>
<organism evidence="2 3">
    <name type="scientific">Vibrio tapetis subsp. tapetis</name>
    <dbReference type="NCBI Taxonomy" id="1671868"/>
    <lineage>
        <taxon>Bacteria</taxon>
        <taxon>Pseudomonadati</taxon>
        <taxon>Pseudomonadota</taxon>
        <taxon>Gammaproteobacteria</taxon>
        <taxon>Vibrionales</taxon>
        <taxon>Vibrionaceae</taxon>
        <taxon>Vibrio</taxon>
    </lineage>
</organism>
<dbReference type="PANTHER" id="PTHR33495:SF2">
    <property type="entry name" value="ANTI-SIGMA FACTOR ANTAGONIST TM_1081-RELATED"/>
    <property type="match status" value="1"/>
</dbReference>
<keyword evidence="3" id="KW-1185">Reference proteome</keyword>
<feature type="domain" description="STAS" evidence="1">
    <location>
        <begin position="2"/>
        <end position="94"/>
    </location>
</feature>
<protein>
    <submittedName>
        <fullName evidence="2">Anti-anti-sigma regulatory factor</fullName>
    </submittedName>
</protein>
<evidence type="ECO:0000313" key="2">
    <source>
        <dbReference type="EMBL" id="SON53131.1"/>
    </source>
</evidence>
<proteinExistence type="predicted"/>
<dbReference type="Pfam" id="PF01740">
    <property type="entry name" value="STAS"/>
    <property type="match status" value="1"/>
</dbReference>
<dbReference type="Gene3D" id="3.30.750.24">
    <property type="entry name" value="STAS domain"/>
    <property type="match status" value="1"/>
</dbReference>
<dbReference type="InterPro" id="IPR002645">
    <property type="entry name" value="STAS_dom"/>
</dbReference>
<sequence length="109" mass="12125">MELTTIETNQNVLTLSLEGDFDATGARAAQPHIDSIISTDEHSEIEIDFNNVKFLDSSGVGAMVYLYKRLVEHNRSMRIENAKGQPLEIIKLLRIGHAIPVNSKSLDFA</sequence>
<name>A0A2N8ZMH2_9VIBR</name>
<evidence type="ECO:0000259" key="1">
    <source>
        <dbReference type="PROSITE" id="PS50801"/>
    </source>
</evidence>
<dbReference type="KEGG" id="vta:B1520"/>
<dbReference type="SUPFAM" id="SSF52091">
    <property type="entry name" value="SpoIIaa-like"/>
    <property type="match status" value="1"/>
</dbReference>
<dbReference type="OrthoDB" id="9796076at2"/>
<gene>
    <name evidence="2" type="ORF">VTAP4600_B1520</name>
</gene>
<dbReference type="GO" id="GO:0043856">
    <property type="term" value="F:anti-sigma factor antagonist activity"/>
    <property type="evidence" value="ECO:0007669"/>
    <property type="project" value="TreeGrafter"/>
</dbReference>
<accession>A0A2N8ZMH2</accession>
<reference evidence="2 3" key="1">
    <citation type="submission" date="2017-10" db="EMBL/GenBank/DDBJ databases">
        <authorList>
            <person name="Banno H."/>
            <person name="Chua N.-H."/>
        </authorList>
    </citation>
    <scope>NUCLEOTIDE SEQUENCE [LARGE SCALE GENOMIC DNA]</scope>
    <source>
        <strain evidence="2">Vibrio tapetis CECT4600</strain>
    </source>
</reference>
<dbReference type="InterPro" id="IPR036513">
    <property type="entry name" value="STAS_dom_sf"/>
</dbReference>
<dbReference type="RefSeq" id="WP_102525203.1">
    <property type="nucleotide sequence ID" value="NZ_LT960612.1"/>
</dbReference>
<dbReference type="CDD" id="cd07043">
    <property type="entry name" value="STAS_anti-anti-sigma_factors"/>
    <property type="match status" value="1"/>
</dbReference>